<organism evidence="3 4">
    <name type="scientific">Gonapodya prolifera (strain JEL478)</name>
    <name type="common">Monoblepharis prolifera</name>
    <dbReference type="NCBI Taxonomy" id="1344416"/>
    <lineage>
        <taxon>Eukaryota</taxon>
        <taxon>Fungi</taxon>
        <taxon>Fungi incertae sedis</taxon>
        <taxon>Chytridiomycota</taxon>
        <taxon>Chytridiomycota incertae sedis</taxon>
        <taxon>Monoblepharidomycetes</taxon>
        <taxon>Monoblepharidales</taxon>
        <taxon>Gonapodyaceae</taxon>
        <taxon>Gonapodya</taxon>
    </lineage>
</organism>
<dbReference type="PANTHER" id="PTHR33768">
    <property type="entry name" value="MIP11318P"/>
    <property type="match status" value="1"/>
</dbReference>
<dbReference type="Proteomes" id="UP000070544">
    <property type="component" value="Unassembled WGS sequence"/>
</dbReference>
<feature type="compositionally biased region" description="Low complexity" evidence="2">
    <location>
        <begin position="20"/>
        <end position="37"/>
    </location>
</feature>
<evidence type="ECO:0000256" key="2">
    <source>
        <dbReference type="SAM" id="MobiDB-lite"/>
    </source>
</evidence>
<comment type="similarity">
    <text evidence="1">Belongs to the CFAP97 family.</text>
</comment>
<dbReference type="InterPro" id="IPR038792">
    <property type="entry name" value="CFAP97D1/2"/>
</dbReference>
<protein>
    <submittedName>
        <fullName evidence="3">Uncharacterized protein</fullName>
    </submittedName>
</protein>
<dbReference type="Pfam" id="PF13879">
    <property type="entry name" value="Hmw_CFAP97"/>
    <property type="match status" value="1"/>
</dbReference>
<evidence type="ECO:0000313" key="3">
    <source>
        <dbReference type="EMBL" id="KXS18908.1"/>
    </source>
</evidence>
<dbReference type="EMBL" id="KQ965740">
    <property type="protein sequence ID" value="KXS18908.1"/>
    <property type="molecule type" value="Genomic_DNA"/>
</dbReference>
<name>A0A139AQA3_GONPJ</name>
<dbReference type="PANTHER" id="PTHR33768:SF3">
    <property type="entry name" value="MIP11318P"/>
    <property type="match status" value="1"/>
</dbReference>
<reference evidence="3 4" key="1">
    <citation type="journal article" date="2015" name="Genome Biol. Evol.">
        <title>Phylogenomic analyses indicate that early fungi evolved digesting cell walls of algal ancestors of land plants.</title>
        <authorList>
            <person name="Chang Y."/>
            <person name="Wang S."/>
            <person name="Sekimoto S."/>
            <person name="Aerts A.L."/>
            <person name="Choi C."/>
            <person name="Clum A."/>
            <person name="LaButti K.M."/>
            <person name="Lindquist E.A."/>
            <person name="Yee Ngan C."/>
            <person name="Ohm R.A."/>
            <person name="Salamov A.A."/>
            <person name="Grigoriev I.V."/>
            <person name="Spatafora J.W."/>
            <person name="Berbee M.L."/>
        </authorList>
    </citation>
    <scope>NUCLEOTIDE SEQUENCE [LARGE SCALE GENOMIC DNA]</scope>
    <source>
        <strain evidence="3 4">JEL478</strain>
    </source>
</reference>
<proteinExistence type="inferred from homology"/>
<feature type="region of interest" description="Disordered" evidence="2">
    <location>
        <begin position="1"/>
        <end position="62"/>
    </location>
</feature>
<dbReference type="InterPro" id="IPR029488">
    <property type="entry name" value="Hmw/CFAP97"/>
</dbReference>
<dbReference type="OrthoDB" id="2163395at2759"/>
<feature type="region of interest" description="Disordered" evidence="2">
    <location>
        <begin position="306"/>
        <end position="344"/>
    </location>
</feature>
<evidence type="ECO:0000256" key="1">
    <source>
        <dbReference type="ARBA" id="ARBA00008315"/>
    </source>
</evidence>
<feature type="region of interest" description="Disordered" evidence="2">
    <location>
        <begin position="225"/>
        <end position="253"/>
    </location>
</feature>
<dbReference type="STRING" id="1344416.A0A139AQA3"/>
<evidence type="ECO:0000313" key="4">
    <source>
        <dbReference type="Proteomes" id="UP000070544"/>
    </source>
</evidence>
<accession>A0A139AQA3</accession>
<gene>
    <name evidence="3" type="ORF">M427DRAFT_179326</name>
</gene>
<keyword evidence="4" id="KW-1185">Reference proteome</keyword>
<sequence length="344" mass="38555">MSESRESLSAPANRRVSATSASDARSPRANASPSSGSDQYEYDKDQESDATEEQFEHRGSVHADDLTQIPKYLPYNSLTPCTNRWLKKRWDDHAQQKHRERIANIGSAIDNTRPVGFQHKFDAKQQKIKQQRAEEIHQQNLKILQKLSKIASRKNATFSSPGHQPPFHEKRIRELKSIQEQNLHILRRIIDISTDKRSPYSRTKLLKSAEANQSLVARISVYPPQPSISSSSHTRPWLGGQGPSALDPESDDGGYYYPFEDDAPYAAHTKKGHSHTKGMRPIVGWTVDQLDGTEETYMVKAEEILAKSGRKPTGPTGVRPKSAGKALSAQKRASSGNNRKPAFH</sequence>
<dbReference type="AlphaFoldDB" id="A0A139AQA3"/>